<keyword evidence="5" id="KW-1185">Reference proteome</keyword>
<reference evidence="4 5" key="1">
    <citation type="journal article" date="2008" name="Int. J. Syst. Evol. Microbiol.">
        <title>Tessaracoccus flavescens sp. nov., isolated from marine sediment.</title>
        <authorList>
            <person name="Lee D.W."/>
            <person name="Lee S.D."/>
        </authorList>
    </citation>
    <scope>NUCLEOTIDE SEQUENCE [LARGE SCALE GENOMIC DNA]</scope>
    <source>
        <strain evidence="4 5">T21</strain>
    </source>
</reference>
<organism evidence="4 5">
    <name type="scientific">Tessaracoccus lacteus</name>
    <dbReference type="NCBI Taxonomy" id="3041766"/>
    <lineage>
        <taxon>Bacteria</taxon>
        <taxon>Bacillati</taxon>
        <taxon>Actinomycetota</taxon>
        <taxon>Actinomycetes</taxon>
        <taxon>Propionibacteriales</taxon>
        <taxon>Propionibacteriaceae</taxon>
        <taxon>Tessaracoccus</taxon>
    </lineage>
</organism>
<feature type="region of interest" description="Disordered" evidence="2">
    <location>
        <begin position="89"/>
        <end position="128"/>
    </location>
</feature>
<accession>A0ABY8PXN6</accession>
<feature type="domain" description="M23ase beta-sheet core" evidence="3">
    <location>
        <begin position="177"/>
        <end position="275"/>
    </location>
</feature>
<protein>
    <submittedName>
        <fullName evidence="4">M23 family metallopeptidase</fullName>
        <ecNumber evidence="4">3.4.24.-</ecNumber>
    </submittedName>
</protein>
<name>A0ABY8PXN6_9ACTN</name>
<dbReference type="RefSeq" id="WP_281144969.1">
    <property type="nucleotide sequence ID" value="NZ_CP123967.1"/>
</dbReference>
<sequence length="424" mass="42661">MKPTPQPRHGSDTSEVFDLNGAASEGGRHAAPFARRDGTWVGRLVAVGSVVGACALVSAMALSGGDPDVAVTAVPAPSVSRPALVSQDLSEAPGLPSAPAASTPSFDPFSAVTPEVAQPDGTPSVVPLPTAPATIATARVADLGHIDADRLLTRPVVGRATSPFGMRLHPVLGYWKLHTGQDWAAACGTPVGAARAGTVVFTGWAGGNGVQVKIDHGMISGHRVVTTYNHLSAIGVAVGQKVEVLDGIGLVGSTGYSTGCHLHFEVIVDGQFTDPIPWLNGKPTVVDLSRAEYTTAPTAGASPTATKTPAAASATPSKNPSSSRTRASSTAKPSASESPSRRHSHSPSASTSPTPSPTPDESPSPSPSPTPDESPSPSVSPSPSLSPSASPSPSPEGSESAGDVQSSSVPPTLQPTAIPTSSQE</sequence>
<feature type="compositionally biased region" description="Low complexity" evidence="2">
    <location>
        <begin position="381"/>
        <end position="401"/>
    </location>
</feature>
<gene>
    <name evidence="4" type="ORF">QH948_00110</name>
</gene>
<evidence type="ECO:0000313" key="4">
    <source>
        <dbReference type="EMBL" id="WGT47234.1"/>
    </source>
</evidence>
<feature type="compositionally biased region" description="Pro residues" evidence="2">
    <location>
        <begin position="354"/>
        <end position="380"/>
    </location>
</feature>
<dbReference type="EMBL" id="CP123967">
    <property type="protein sequence ID" value="WGT47234.1"/>
    <property type="molecule type" value="Genomic_DNA"/>
</dbReference>
<dbReference type="CDD" id="cd12797">
    <property type="entry name" value="M23_peptidase"/>
    <property type="match status" value="1"/>
</dbReference>
<feature type="compositionally biased region" description="Polar residues" evidence="2">
    <location>
        <begin position="403"/>
        <end position="424"/>
    </location>
</feature>
<dbReference type="SUPFAM" id="SSF51261">
    <property type="entry name" value="Duplicated hybrid motif"/>
    <property type="match status" value="1"/>
</dbReference>
<proteinExistence type="predicted"/>
<evidence type="ECO:0000256" key="1">
    <source>
        <dbReference type="ARBA" id="ARBA00022729"/>
    </source>
</evidence>
<evidence type="ECO:0000256" key="2">
    <source>
        <dbReference type="SAM" id="MobiDB-lite"/>
    </source>
</evidence>
<dbReference type="GO" id="GO:0016787">
    <property type="term" value="F:hydrolase activity"/>
    <property type="evidence" value="ECO:0007669"/>
    <property type="project" value="UniProtKB-KW"/>
</dbReference>
<keyword evidence="1" id="KW-0732">Signal</keyword>
<evidence type="ECO:0000313" key="5">
    <source>
        <dbReference type="Proteomes" id="UP001244136"/>
    </source>
</evidence>
<dbReference type="Proteomes" id="UP001244136">
    <property type="component" value="Chromosome"/>
</dbReference>
<feature type="region of interest" description="Disordered" evidence="2">
    <location>
        <begin position="297"/>
        <end position="424"/>
    </location>
</feature>
<dbReference type="InterPro" id="IPR016047">
    <property type="entry name" value="M23ase_b-sheet_dom"/>
</dbReference>
<feature type="region of interest" description="Disordered" evidence="2">
    <location>
        <begin position="1"/>
        <end position="30"/>
    </location>
</feature>
<dbReference type="PANTHER" id="PTHR21666">
    <property type="entry name" value="PEPTIDASE-RELATED"/>
    <property type="match status" value="1"/>
</dbReference>
<dbReference type="EC" id="3.4.24.-" evidence="4"/>
<dbReference type="PANTHER" id="PTHR21666:SF289">
    <property type="entry name" value="L-ALA--D-GLU ENDOPEPTIDASE"/>
    <property type="match status" value="1"/>
</dbReference>
<feature type="compositionally biased region" description="Low complexity" evidence="2">
    <location>
        <begin position="297"/>
        <end position="338"/>
    </location>
</feature>
<dbReference type="InterPro" id="IPR011055">
    <property type="entry name" value="Dup_hybrid_motif"/>
</dbReference>
<dbReference type="Pfam" id="PF01551">
    <property type="entry name" value="Peptidase_M23"/>
    <property type="match status" value="1"/>
</dbReference>
<dbReference type="Gene3D" id="2.70.70.10">
    <property type="entry name" value="Glucose Permease (Domain IIA)"/>
    <property type="match status" value="1"/>
</dbReference>
<evidence type="ECO:0000259" key="3">
    <source>
        <dbReference type="Pfam" id="PF01551"/>
    </source>
</evidence>
<keyword evidence="4" id="KW-0378">Hydrolase</keyword>
<dbReference type="InterPro" id="IPR050570">
    <property type="entry name" value="Cell_wall_metabolism_enzyme"/>
</dbReference>